<accession>A0ABY6KL97</accession>
<evidence type="ECO:0000259" key="6">
    <source>
        <dbReference type="PROSITE" id="PS50097"/>
    </source>
</evidence>
<dbReference type="Gene3D" id="2.60.210.10">
    <property type="entry name" value="Apoptosis, Tumor Necrosis Factor Receptor Associated Protein 2, Chain A"/>
    <property type="match status" value="2"/>
</dbReference>
<dbReference type="Gene3D" id="1.25.40.420">
    <property type="match status" value="1"/>
</dbReference>
<dbReference type="InterPro" id="IPR011333">
    <property type="entry name" value="SKP1/BTB/POZ_sf"/>
</dbReference>
<feature type="domain" description="MATH" evidence="7">
    <location>
        <begin position="379"/>
        <end position="506"/>
    </location>
</feature>
<evidence type="ECO:0000256" key="1">
    <source>
        <dbReference type="ARBA" id="ARBA00004123"/>
    </source>
</evidence>
<dbReference type="InterPro" id="IPR056423">
    <property type="entry name" value="BACK_BPM_SPOP"/>
</dbReference>
<evidence type="ECO:0000256" key="5">
    <source>
        <dbReference type="ARBA" id="ARBA00023242"/>
    </source>
</evidence>
<sequence length="725" mass="82263">MWALAYSDVAEMDPSKKTDRIDCTFLWTIENFSWYQEEKRKCLQSSSFSSPTNDKLRWYLRLFPNGTGDNCEGFLSLFLCLDSTLRNINTTFKLSIIDVDREVAIVQKTKRRFYEVESNDWGWHKFVKRDTLLDKKQELLPNDQLTILCQLSVLSDCVEIVGQNNAALFDIPECTWVEDMGLMLENQKFSDVTLKAGDYTVQAHKNILAARSKVFDARFTSSQTEKTEGFTVIEDLEPEVLRELVKFIYLGSCLDLTGMADRLLSVADRYGLERLKNMCERSLILHLTVENSAEILVLADSHSAERLKDFCMDFIKAHSSLVISTEGWKSSLALRPQLVAEILCKWTADEAPHCGTVISEIGDIIFARSWCHTKNDLTRFSFKWTINRYTISDFHVKDFLSCSPVSAEPSNGLKWVLEAFPNGVSEDSKGHLSIFLKLLSSDRTVVNTVFKLSLLGVPGGEKLNTREYSFKFVQGVREGSDRFIKNSLLLQNNQLKGEQLTILCEIAIIESTLVISGKNESFLYRDPSDRWIEDMESLIGSQKFSDVVLKADGHEIKAHKNILAARSPVFSAMFEHEMKESKESLVEIEDTDPEVLKEMLRFIYTGQSPNLDSMAERLLPAADKYGLERLKVLCEVSLASNLTPENVLEVLELADTHTALQLKAHTVKFFVDHCRDLAGVKDWLSKMLLRPNLIIELFEAQASGGKVEMPCPHTSTDQQTDCDEG</sequence>
<comment type="pathway">
    <text evidence="2">Protein modification; protein ubiquitination.</text>
</comment>
<feature type="domain" description="MATH" evidence="7">
    <location>
        <begin position="22"/>
        <end position="151"/>
    </location>
</feature>
<feature type="domain" description="BTB" evidence="6">
    <location>
        <begin position="190"/>
        <end position="251"/>
    </location>
</feature>
<evidence type="ECO:0000256" key="3">
    <source>
        <dbReference type="ARBA" id="ARBA00010846"/>
    </source>
</evidence>
<dbReference type="SMART" id="SM00225">
    <property type="entry name" value="BTB"/>
    <property type="match status" value="2"/>
</dbReference>
<keyword evidence="9" id="KW-1185">Reference proteome</keyword>
<gene>
    <name evidence="8" type="ORF">LAZ67_7000111</name>
</gene>
<dbReference type="Gene3D" id="3.30.710.10">
    <property type="entry name" value="Potassium Channel Kv1.1, Chain A"/>
    <property type="match status" value="2"/>
</dbReference>
<dbReference type="SUPFAM" id="SSF54695">
    <property type="entry name" value="POZ domain"/>
    <property type="match status" value="2"/>
</dbReference>
<comment type="similarity">
    <text evidence="3">Belongs to the Tdpoz family.</text>
</comment>
<evidence type="ECO:0000259" key="7">
    <source>
        <dbReference type="PROSITE" id="PS50144"/>
    </source>
</evidence>
<keyword evidence="4" id="KW-0833">Ubl conjugation pathway</keyword>
<protein>
    <submittedName>
        <fullName evidence="8">SPOPL</fullName>
    </submittedName>
</protein>
<feature type="domain" description="BTB" evidence="6">
    <location>
        <begin position="545"/>
        <end position="607"/>
    </location>
</feature>
<dbReference type="PANTHER" id="PTHR24413">
    <property type="entry name" value="SPECKLE-TYPE POZ PROTEIN"/>
    <property type="match status" value="1"/>
</dbReference>
<evidence type="ECO:0000313" key="8">
    <source>
        <dbReference type="EMBL" id="UYV69644.1"/>
    </source>
</evidence>
<dbReference type="InterPro" id="IPR008974">
    <property type="entry name" value="TRAF-like"/>
</dbReference>
<dbReference type="Proteomes" id="UP001235939">
    <property type="component" value="Chromosome 07"/>
</dbReference>
<dbReference type="InterPro" id="IPR000210">
    <property type="entry name" value="BTB/POZ_dom"/>
</dbReference>
<evidence type="ECO:0000256" key="4">
    <source>
        <dbReference type="ARBA" id="ARBA00022786"/>
    </source>
</evidence>
<organism evidence="8 9">
    <name type="scientific">Cordylochernes scorpioides</name>
    <dbReference type="NCBI Taxonomy" id="51811"/>
    <lineage>
        <taxon>Eukaryota</taxon>
        <taxon>Metazoa</taxon>
        <taxon>Ecdysozoa</taxon>
        <taxon>Arthropoda</taxon>
        <taxon>Chelicerata</taxon>
        <taxon>Arachnida</taxon>
        <taxon>Pseudoscorpiones</taxon>
        <taxon>Cheliferoidea</taxon>
        <taxon>Chernetidae</taxon>
        <taxon>Cordylochernes</taxon>
    </lineage>
</organism>
<keyword evidence="5" id="KW-0539">Nucleus</keyword>
<dbReference type="SMART" id="SM00061">
    <property type="entry name" value="MATH"/>
    <property type="match status" value="2"/>
</dbReference>
<dbReference type="InterPro" id="IPR002083">
    <property type="entry name" value="MATH/TRAF_dom"/>
</dbReference>
<dbReference type="EMBL" id="CP092869">
    <property type="protein sequence ID" value="UYV69644.1"/>
    <property type="molecule type" value="Genomic_DNA"/>
</dbReference>
<name>A0ABY6KL97_9ARAC</name>
<dbReference type="PROSITE" id="PS50144">
    <property type="entry name" value="MATH"/>
    <property type="match status" value="2"/>
</dbReference>
<reference evidence="8 9" key="1">
    <citation type="submission" date="2022-01" db="EMBL/GenBank/DDBJ databases">
        <title>A chromosomal length assembly of Cordylochernes scorpioides.</title>
        <authorList>
            <person name="Zeh D."/>
            <person name="Zeh J."/>
        </authorList>
    </citation>
    <scope>NUCLEOTIDE SEQUENCE [LARGE SCALE GENOMIC DNA]</scope>
    <source>
        <strain evidence="8">IN4F17</strain>
        <tissue evidence="8">Whole Body</tissue>
    </source>
</reference>
<proteinExistence type="inferred from homology"/>
<dbReference type="Pfam" id="PF22486">
    <property type="entry name" value="MATH_2"/>
    <property type="match status" value="2"/>
</dbReference>
<evidence type="ECO:0000256" key="2">
    <source>
        <dbReference type="ARBA" id="ARBA00004906"/>
    </source>
</evidence>
<dbReference type="Pfam" id="PF00651">
    <property type="entry name" value="BTB"/>
    <property type="match status" value="2"/>
</dbReference>
<dbReference type="PROSITE" id="PS50097">
    <property type="entry name" value="BTB"/>
    <property type="match status" value="2"/>
</dbReference>
<comment type="subcellular location">
    <subcellularLocation>
        <location evidence="1">Nucleus</location>
    </subcellularLocation>
</comment>
<evidence type="ECO:0000313" key="9">
    <source>
        <dbReference type="Proteomes" id="UP001235939"/>
    </source>
</evidence>
<dbReference type="Pfam" id="PF24570">
    <property type="entry name" value="BACK_BPM_SPOP"/>
    <property type="match status" value="1"/>
</dbReference>
<dbReference type="SUPFAM" id="SSF49599">
    <property type="entry name" value="TRAF domain-like"/>
    <property type="match status" value="2"/>
</dbReference>